<dbReference type="GO" id="GO:0007264">
    <property type="term" value="P:small GTPase-mediated signal transduction"/>
    <property type="evidence" value="ECO:0007669"/>
    <property type="project" value="InterPro"/>
</dbReference>
<sequence length="1899" mass="205301">MVFCTARPQTADAAVQTPFSLQLAGTYQHLMTTDELLRELQRYSELVIPELEQYNELVDNLAAIVTALANIYSSAFDASQIDILRAIVEKAIASDQAHARTAENLNTAINRMVPFVAAAAAAPTSKSAEATVGTARGFDPPKTPTTPAAKLPGIVEGSSPLRVRSKTHHAEPEPTVPQIPTVPELMRVAITGLSPSLLLKVSPQEFAHQLYLFHSSQLAAFDPKQAELYKPVARRRQPTNAPPTPSLLTVGAANGDAEAAGSASSPLSPMAGHSFDSTSGAAASATGTQSSASETVDPEAVLEMQRQLMVFTQSEPHFITRLVHQHLLVELPLNRPARRSALLLHWVRIGEACRLIGDAVGWAAIAMAVTMSPIARLRETWHGIALSWKELIVSKWVPLLVEYGIYETDIDSPKSKAPSGKALIIKPQSGTSHGYPYAAIPYYGPIRMHVDRIGRKLRRLYDPAIVKSNGGDAAGGDKVLFVHHGLMFAAAKEAVDSIPANVLERTRSVIRSRASTISLATTSQQQQQQQGNSPPSTTPQIHTDPAMLAHPYLHEYLVNMALNPLLLGDELADSDVVEYDVRFLLSISLQCEPSVADQYQQHLQDGDEDGQDRATAASALRQAPGSILPLVCPEIVPSTNILQWITPVTRTHAPQIPMHSVNRNPNGSGRSGTISHIATSSPGITGGRLMMPDSPMARPQNTTSSLALSGPMASPSAMAGKRKPSGGPDTSAIENAAIGAIPQPMDPQGLRHKRSRSFPTNAVNMQVGEASNDAMASGSTGGEFATSSEVHPHSTTSMMASASEESAQTNGKHEQSSIGAVAASDVSHNDALYAGATLYAAHGDLALKVLRVQYTHVRDSAALVQPVGFVVEVQGGTIPMLLDLLINGVEQHSATLAGEKGLRVQFPDGSTPKLMFNRDVFQRAFMASFRHFCIGFDVLDAMRKALTATKHRSWDQVERTLGTLLDITENWLGQHFSDFLDGTALREAMTDFLVSLEAEVQTARPKDDAGTNAKTTWGELAERSSVLLPELITQMLSPSGYTELEQVLERRLQYAVKRERKDSMRGVDTMVQSPLSLLSLSEPHEVLESLNRLVQTHFAHCSFNDWIVTFSLLEVQTHAPLPWYAKKRITQVPSEDEIVVSDIYQVLEQTQRQRISAQVHDVSTSMSGVGVGSVAANTAESSLVRTMPHSIQVMLELHRTIRGWVIRQIVDPSIPLSQRIIRIQKYLAIVRMCRRDSQLSASRVFGDLLNGYMREAGMIPERQPSYRVNSIKNGAYGRGSAGVGHAGKRGKRKAAQSQVRYVPSFVERAIASALVSPESRQYVRAWNEVAVANNTKLESLEAMLRGARDLTPAAKSSSMASESGVAADANELGQQKALSRRRSYSNLPGDEIDLSEDMMARADCFVPCLGWLLENMVSLCYDTPDTLVGDVRLVNIAKRHRVFIMLCVCDQLGQRCQEAFALPTKTRIDIGLLSNQVAQTPISLTEIRAQSYRESNMAAEASGVPSGPSGSAVSPLAGSGLAAFGSDSSFSFTASAGGNGLPAPNSSQASRSGDTATASMRHAAGGFSKRSMGNLRGANDSRGQYLRKASNVTNLVTHPTPDLPNGNLFGSPPAPPPRSLTQPDSPSVHQPGFGASANSAGPIGGTPVQYHRPFSRLVTDEIEKVRQEVREREKLERELRDREQAMERQKQERTKMLKRQLKEQQQRRAKNEPLLKMSNLMSKVGITVRDSSVDGSASHKAGTRHTAVAGNVVHAGADSSNRDSQMSTSSSMRPRGPALPSTKPANVINLINSTITVEEGYTKRDFVFRIVTEEGGQYLLQAPDMDQMEDWINGMRDAATEAAARRLTLFVEEAKKRSHGEPGGSSGASAAPSMPGMGAESDLSQQQVPKSPLTETSAR</sequence>
<feature type="domain" description="PH" evidence="3">
    <location>
        <begin position="1805"/>
        <end position="1840"/>
    </location>
</feature>
<evidence type="ECO:0008006" key="7">
    <source>
        <dbReference type="Google" id="ProtNLM"/>
    </source>
</evidence>
<dbReference type="PROSITE" id="PS50003">
    <property type="entry name" value="PH_DOMAIN"/>
    <property type="match status" value="1"/>
</dbReference>
<evidence type="ECO:0000256" key="2">
    <source>
        <dbReference type="SAM" id="MobiDB-lite"/>
    </source>
</evidence>
<dbReference type="Pfam" id="PF00169">
    <property type="entry name" value="PH"/>
    <property type="match status" value="1"/>
</dbReference>
<dbReference type="Proteomes" id="UP000193922">
    <property type="component" value="Unassembled WGS sequence"/>
</dbReference>
<accession>A0A1Y1W8Y0</accession>
<dbReference type="InterPro" id="IPR000651">
    <property type="entry name" value="Ras-like_Gua-exchang_fac_N"/>
</dbReference>
<proteinExistence type="predicted"/>
<feature type="compositionally biased region" description="Polar residues" evidence="2">
    <location>
        <begin position="1758"/>
        <end position="1772"/>
    </location>
</feature>
<feature type="non-terminal residue" evidence="5">
    <location>
        <position position="1899"/>
    </location>
</feature>
<dbReference type="GO" id="GO:0005085">
    <property type="term" value="F:guanyl-nucleotide exchange factor activity"/>
    <property type="evidence" value="ECO:0007669"/>
    <property type="project" value="UniProtKB-KW"/>
</dbReference>
<feature type="compositionally biased region" description="Low complexity" evidence="2">
    <location>
        <begin position="277"/>
        <end position="293"/>
    </location>
</feature>
<evidence type="ECO:0000259" key="4">
    <source>
        <dbReference type="PROSITE" id="PS50212"/>
    </source>
</evidence>
<name>A0A1Y1W8Y0_9FUNG</name>
<dbReference type="InterPro" id="IPR023578">
    <property type="entry name" value="Ras_GEF_dom_sf"/>
</dbReference>
<evidence type="ECO:0000256" key="1">
    <source>
        <dbReference type="PROSITE-ProRule" id="PRU00135"/>
    </source>
</evidence>
<dbReference type="InterPro" id="IPR011993">
    <property type="entry name" value="PH-like_dom_sf"/>
</dbReference>
<dbReference type="Pfam" id="PF00617">
    <property type="entry name" value="RasGEF"/>
    <property type="match status" value="1"/>
</dbReference>
<feature type="region of interest" description="Disordered" evidence="2">
    <location>
        <begin position="1674"/>
        <end position="1709"/>
    </location>
</feature>
<evidence type="ECO:0000259" key="3">
    <source>
        <dbReference type="PROSITE" id="PS50003"/>
    </source>
</evidence>
<dbReference type="Gene3D" id="2.30.29.30">
    <property type="entry name" value="Pleckstrin-homology domain (PH domain)/Phosphotyrosine-binding domain (PTB)"/>
    <property type="match status" value="1"/>
</dbReference>
<gene>
    <name evidence="5" type="ORF">DL89DRAFT_267094</name>
</gene>
<dbReference type="InterPro" id="IPR001895">
    <property type="entry name" value="RASGEF_cat_dom"/>
</dbReference>
<evidence type="ECO:0000313" key="5">
    <source>
        <dbReference type="EMBL" id="ORX69855.1"/>
    </source>
</evidence>
<dbReference type="EMBL" id="MCFD01000006">
    <property type="protein sequence ID" value="ORX69855.1"/>
    <property type="molecule type" value="Genomic_DNA"/>
</dbReference>
<reference evidence="5 6" key="1">
    <citation type="submission" date="2016-07" db="EMBL/GenBank/DDBJ databases">
        <title>Pervasive Adenine N6-methylation of Active Genes in Fungi.</title>
        <authorList>
            <consortium name="DOE Joint Genome Institute"/>
            <person name="Mondo S.J."/>
            <person name="Dannebaum R.O."/>
            <person name="Kuo R.C."/>
            <person name="Labutti K."/>
            <person name="Haridas S."/>
            <person name="Kuo A."/>
            <person name="Salamov A."/>
            <person name="Ahrendt S.R."/>
            <person name="Lipzen A."/>
            <person name="Sullivan W."/>
            <person name="Andreopoulos W.B."/>
            <person name="Clum A."/>
            <person name="Lindquist E."/>
            <person name="Daum C."/>
            <person name="Ramamoorthy G.K."/>
            <person name="Gryganskyi A."/>
            <person name="Culley D."/>
            <person name="Magnuson J.K."/>
            <person name="James T.Y."/>
            <person name="O'Malley M.A."/>
            <person name="Stajich J.E."/>
            <person name="Spatafora J.W."/>
            <person name="Visel A."/>
            <person name="Grigoriev I.V."/>
        </authorList>
    </citation>
    <scope>NUCLEOTIDE SEQUENCE [LARGE SCALE GENOMIC DNA]</scope>
    <source>
        <strain evidence="5 6">ATCC 12442</strain>
    </source>
</reference>
<dbReference type="Gene3D" id="1.20.870.10">
    <property type="entry name" value="Son of sevenless (SoS) protein Chain: S domain 1"/>
    <property type="match status" value="1"/>
</dbReference>
<feature type="compositionally biased region" description="Low complexity" evidence="2">
    <location>
        <begin position="1867"/>
        <end position="1879"/>
    </location>
</feature>
<feature type="region of interest" description="Disordered" evidence="2">
    <location>
        <begin position="1538"/>
        <end position="1581"/>
    </location>
</feature>
<feature type="compositionally biased region" description="Polar residues" evidence="2">
    <location>
        <begin position="1882"/>
        <end position="1899"/>
    </location>
</feature>
<feature type="region of interest" description="Disordered" evidence="2">
    <location>
        <begin position="1595"/>
        <end position="1649"/>
    </location>
</feature>
<feature type="region of interest" description="Disordered" evidence="2">
    <location>
        <begin position="656"/>
        <end position="732"/>
    </location>
</feature>
<organism evidence="5 6">
    <name type="scientific">Linderina pennispora</name>
    <dbReference type="NCBI Taxonomy" id="61395"/>
    <lineage>
        <taxon>Eukaryota</taxon>
        <taxon>Fungi</taxon>
        <taxon>Fungi incertae sedis</taxon>
        <taxon>Zoopagomycota</taxon>
        <taxon>Kickxellomycotina</taxon>
        <taxon>Kickxellomycetes</taxon>
        <taxon>Kickxellales</taxon>
        <taxon>Kickxellaceae</taxon>
        <taxon>Linderina</taxon>
    </lineage>
</organism>
<keyword evidence="6" id="KW-1185">Reference proteome</keyword>
<dbReference type="OrthoDB" id="79452at2759"/>
<feature type="compositionally biased region" description="Low complexity" evidence="2">
    <location>
        <begin position="518"/>
        <end position="540"/>
    </location>
</feature>
<dbReference type="STRING" id="61395.A0A1Y1W8Y0"/>
<dbReference type="PROSITE" id="PS50212">
    <property type="entry name" value="RASGEF_NTER"/>
    <property type="match status" value="1"/>
</dbReference>
<feature type="compositionally biased region" description="Low complexity" evidence="2">
    <location>
        <begin position="251"/>
        <end position="265"/>
    </location>
</feature>
<evidence type="ECO:0000313" key="6">
    <source>
        <dbReference type="Proteomes" id="UP000193922"/>
    </source>
</evidence>
<feature type="compositionally biased region" description="Polar residues" evidence="2">
    <location>
        <begin position="661"/>
        <end position="683"/>
    </location>
</feature>
<dbReference type="InterPro" id="IPR001849">
    <property type="entry name" value="PH_domain"/>
</dbReference>
<feature type="compositionally biased region" description="Polar residues" evidence="2">
    <location>
        <begin position="1619"/>
        <end position="1628"/>
    </location>
</feature>
<feature type="region of interest" description="Disordered" evidence="2">
    <location>
        <begin position="234"/>
        <end position="297"/>
    </location>
</feature>
<dbReference type="SMART" id="SM00233">
    <property type="entry name" value="PH"/>
    <property type="match status" value="1"/>
</dbReference>
<dbReference type="RefSeq" id="XP_040743493.1">
    <property type="nucleotide sequence ID" value="XM_040887359.1"/>
</dbReference>
<feature type="compositionally biased region" description="Polar residues" evidence="2">
    <location>
        <begin position="1544"/>
        <end position="1558"/>
    </location>
</feature>
<feature type="region of interest" description="Disordered" evidence="2">
    <location>
        <begin position="773"/>
        <end position="817"/>
    </location>
</feature>
<comment type="caution">
    <text evidence="5">The sequence shown here is derived from an EMBL/GenBank/DDBJ whole genome shotgun (WGS) entry which is preliminary data.</text>
</comment>
<dbReference type="GeneID" id="63804007"/>
<feature type="region of interest" description="Disordered" evidence="2">
    <location>
        <begin position="1752"/>
        <end position="1783"/>
    </location>
</feature>
<feature type="compositionally biased region" description="Low complexity" evidence="2">
    <location>
        <begin position="794"/>
        <end position="807"/>
    </location>
</feature>
<feature type="region of interest" description="Disordered" evidence="2">
    <location>
        <begin position="129"/>
        <end position="155"/>
    </location>
</feature>
<feature type="region of interest" description="Disordered" evidence="2">
    <location>
        <begin position="518"/>
        <end position="543"/>
    </location>
</feature>
<keyword evidence="1" id="KW-0344">Guanine-nucleotide releasing factor</keyword>
<protein>
    <recommendedName>
        <fullName evidence="7">Ras GEF</fullName>
    </recommendedName>
</protein>
<dbReference type="SUPFAM" id="SSF48366">
    <property type="entry name" value="Ras GEF"/>
    <property type="match status" value="2"/>
</dbReference>
<feature type="region of interest" description="Disordered" evidence="2">
    <location>
        <begin position="1853"/>
        <end position="1899"/>
    </location>
</feature>
<dbReference type="SUPFAM" id="SSF50729">
    <property type="entry name" value="PH domain-like"/>
    <property type="match status" value="1"/>
</dbReference>
<feature type="domain" description="N-terminal Ras-GEF" evidence="4">
    <location>
        <begin position="869"/>
        <end position="1016"/>
    </location>
</feature>
<dbReference type="InterPro" id="IPR036964">
    <property type="entry name" value="RASGEF_cat_dom_sf"/>
</dbReference>
<dbReference type="Gene3D" id="1.10.840.10">
    <property type="entry name" value="Ras guanine-nucleotide exchange factors catalytic domain"/>
    <property type="match status" value="2"/>
</dbReference>